<evidence type="ECO:0000256" key="1">
    <source>
        <dbReference type="SAM" id="SignalP"/>
    </source>
</evidence>
<name>A0ABP0IYB6_9DINO</name>
<proteinExistence type="predicted"/>
<keyword evidence="3" id="KW-1185">Reference proteome</keyword>
<sequence>VPCLERALDMLALLVQLRVLLGVCDTAKAESYVRAFRQAGAGAWQGAPLRLSFRAVVSCCAMKLEGPYTSNLSLAMSETVALSDAAQRGWPSLQSALHALSAQRPHSQRRSQRAMRGMRPRGGAWTVGVAQVEGQVARAGKLVQKALRAQRDEKQRKRKR</sequence>
<gene>
    <name evidence="2" type="ORF">SCF082_LOCUS9295</name>
</gene>
<evidence type="ECO:0000313" key="2">
    <source>
        <dbReference type="EMBL" id="CAK9007043.1"/>
    </source>
</evidence>
<dbReference type="Proteomes" id="UP001642464">
    <property type="component" value="Unassembled WGS sequence"/>
</dbReference>
<feature type="non-terminal residue" evidence="2">
    <location>
        <position position="1"/>
    </location>
</feature>
<protein>
    <submittedName>
        <fullName evidence="2">Uncharacterized protein</fullName>
    </submittedName>
</protein>
<keyword evidence="1" id="KW-0732">Signal</keyword>
<evidence type="ECO:0000313" key="3">
    <source>
        <dbReference type="Proteomes" id="UP001642464"/>
    </source>
</evidence>
<organism evidence="2 3">
    <name type="scientific">Durusdinium trenchii</name>
    <dbReference type="NCBI Taxonomy" id="1381693"/>
    <lineage>
        <taxon>Eukaryota</taxon>
        <taxon>Sar</taxon>
        <taxon>Alveolata</taxon>
        <taxon>Dinophyceae</taxon>
        <taxon>Suessiales</taxon>
        <taxon>Symbiodiniaceae</taxon>
        <taxon>Durusdinium</taxon>
    </lineage>
</organism>
<comment type="caution">
    <text evidence="2">The sequence shown here is derived from an EMBL/GenBank/DDBJ whole genome shotgun (WGS) entry which is preliminary data.</text>
</comment>
<dbReference type="EMBL" id="CAXAMM010005380">
    <property type="protein sequence ID" value="CAK9007043.1"/>
    <property type="molecule type" value="Genomic_DNA"/>
</dbReference>
<feature type="chain" id="PRO_5045706101" evidence="1">
    <location>
        <begin position="30"/>
        <end position="160"/>
    </location>
</feature>
<accession>A0ABP0IYB6</accession>
<reference evidence="2 3" key="1">
    <citation type="submission" date="2024-02" db="EMBL/GenBank/DDBJ databases">
        <authorList>
            <person name="Chen Y."/>
            <person name="Shah S."/>
            <person name="Dougan E. K."/>
            <person name="Thang M."/>
            <person name="Chan C."/>
        </authorList>
    </citation>
    <scope>NUCLEOTIDE SEQUENCE [LARGE SCALE GENOMIC DNA]</scope>
</reference>
<feature type="signal peptide" evidence="1">
    <location>
        <begin position="1"/>
        <end position="29"/>
    </location>
</feature>